<comment type="caution">
    <text evidence="2">The sequence shown here is derived from an EMBL/GenBank/DDBJ whole genome shotgun (WGS) entry which is preliminary data.</text>
</comment>
<evidence type="ECO:0000313" key="3">
    <source>
        <dbReference type="Proteomes" id="UP000678545"/>
    </source>
</evidence>
<feature type="region of interest" description="Disordered" evidence="1">
    <location>
        <begin position="1"/>
        <end position="24"/>
    </location>
</feature>
<organism evidence="2 3">
    <name type="scientific">Undibacterium fentianense</name>
    <dbReference type="NCBI Taxonomy" id="2828728"/>
    <lineage>
        <taxon>Bacteria</taxon>
        <taxon>Pseudomonadati</taxon>
        <taxon>Pseudomonadota</taxon>
        <taxon>Betaproteobacteria</taxon>
        <taxon>Burkholderiales</taxon>
        <taxon>Oxalobacteraceae</taxon>
        <taxon>Undibacterium</taxon>
    </lineage>
</organism>
<sequence length="210" mass="23616">MQPVDGINIIPASPANSPPTDEKNSLSTLQAYALLKSQTTWTHLRRLSMIRWCIVLLAFACRVSAQTAPPDWQLPNWAQRKLPILAREKHIEFSTRINPFVWRADFDGDGVADYAVFIKSSTTGKEGISFLLRKEKSPFLIGAGTAFGNDGDDFSWLDLWSIEDRGTLQTSYYEKSVRLNRDSLLVAKSESASALIYFKSGKLIWQQQGD</sequence>
<evidence type="ECO:0000256" key="1">
    <source>
        <dbReference type="SAM" id="MobiDB-lite"/>
    </source>
</evidence>
<dbReference type="RefSeq" id="WP_212676251.1">
    <property type="nucleotide sequence ID" value="NZ_JAGSPJ010000006.1"/>
</dbReference>
<keyword evidence="3" id="KW-1185">Reference proteome</keyword>
<dbReference type="EMBL" id="JAGSPJ010000006">
    <property type="protein sequence ID" value="MBR7801118.1"/>
    <property type="molecule type" value="Genomic_DNA"/>
</dbReference>
<evidence type="ECO:0000313" key="2">
    <source>
        <dbReference type="EMBL" id="MBR7801118.1"/>
    </source>
</evidence>
<protein>
    <submittedName>
        <fullName evidence="2">Uncharacterized protein</fullName>
    </submittedName>
</protein>
<proteinExistence type="predicted"/>
<dbReference type="Proteomes" id="UP000678545">
    <property type="component" value="Unassembled WGS sequence"/>
</dbReference>
<gene>
    <name evidence="2" type="ORF">KDM90_14010</name>
</gene>
<name>A0A941E7F1_9BURK</name>
<dbReference type="AlphaFoldDB" id="A0A941E7F1"/>
<accession>A0A941E7F1</accession>
<feature type="compositionally biased region" description="Polar residues" evidence="1">
    <location>
        <begin position="14"/>
        <end position="24"/>
    </location>
</feature>
<reference evidence="2" key="1">
    <citation type="submission" date="2021-04" db="EMBL/GenBank/DDBJ databases">
        <title>novel species isolated from subtropical streams in China.</title>
        <authorList>
            <person name="Lu H."/>
        </authorList>
    </citation>
    <scope>NUCLEOTIDE SEQUENCE</scope>
    <source>
        <strain evidence="2">FT137W</strain>
    </source>
</reference>